<feature type="compositionally biased region" description="Basic and acidic residues" evidence="1">
    <location>
        <begin position="51"/>
        <end position="75"/>
    </location>
</feature>
<comment type="caution">
    <text evidence="2">The sequence shown here is derived from an EMBL/GenBank/DDBJ whole genome shotgun (WGS) entry which is preliminary data.</text>
</comment>
<evidence type="ECO:0000313" key="2">
    <source>
        <dbReference type="EMBL" id="RNL38227.1"/>
    </source>
</evidence>
<organism evidence="2 3">
    <name type="scientific">Slackia equolifaciens</name>
    <dbReference type="NCBI Taxonomy" id="498718"/>
    <lineage>
        <taxon>Bacteria</taxon>
        <taxon>Bacillati</taxon>
        <taxon>Actinomycetota</taxon>
        <taxon>Coriobacteriia</taxon>
        <taxon>Eggerthellales</taxon>
        <taxon>Eggerthellaceae</taxon>
        <taxon>Slackia</taxon>
    </lineage>
</organism>
<dbReference type="Proteomes" id="UP000269591">
    <property type="component" value="Unassembled WGS sequence"/>
</dbReference>
<name>A0A3N0ATL5_9ACTN</name>
<evidence type="ECO:0000313" key="3">
    <source>
        <dbReference type="Proteomes" id="UP000269591"/>
    </source>
</evidence>
<evidence type="ECO:0000256" key="1">
    <source>
        <dbReference type="SAM" id="MobiDB-lite"/>
    </source>
</evidence>
<keyword evidence="3" id="KW-1185">Reference proteome</keyword>
<feature type="compositionally biased region" description="Basic and acidic residues" evidence="1">
    <location>
        <begin position="1"/>
        <end position="15"/>
    </location>
</feature>
<gene>
    <name evidence="2" type="ORF">DMP06_09410</name>
</gene>
<dbReference type="EMBL" id="QIBX01000019">
    <property type="protein sequence ID" value="RNL38227.1"/>
    <property type="molecule type" value="Genomic_DNA"/>
</dbReference>
<reference evidence="3" key="1">
    <citation type="submission" date="2018-05" db="EMBL/GenBank/DDBJ databases">
        <title>Genome Sequencing of selected type strains of the family Eggerthellaceae.</title>
        <authorList>
            <person name="Danylec N."/>
            <person name="Stoll D.A."/>
            <person name="Doetsch A."/>
            <person name="Huch M."/>
        </authorList>
    </citation>
    <scope>NUCLEOTIDE SEQUENCE [LARGE SCALE GENOMIC DNA]</scope>
    <source>
        <strain evidence="3">DSM 24851</strain>
    </source>
</reference>
<proteinExistence type="predicted"/>
<sequence length="82" mass="9106">MIGRPEEKRLPEGKRPPKRQIAVRKPGLEKREERPSKGGKTAALERAGGCRGKDVHPFGEGKEEANASRERRPSGESRLASY</sequence>
<feature type="compositionally biased region" description="Basic and acidic residues" evidence="1">
    <location>
        <begin position="26"/>
        <end position="36"/>
    </location>
</feature>
<dbReference type="AlphaFoldDB" id="A0A3N0ATL5"/>
<protein>
    <submittedName>
        <fullName evidence="2">Uncharacterized protein</fullName>
    </submittedName>
</protein>
<accession>A0A3N0ATL5</accession>
<feature type="region of interest" description="Disordered" evidence="1">
    <location>
        <begin position="1"/>
        <end position="82"/>
    </location>
</feature>